<gene>
    <name evidence="2" type="ORF">METZ01_LOCUS366006</name>
</gene>
<dbReference type="InterPro" id="IPR051167">
    <property type="entry name" value="Prolyl_oligopep/macrocyclase"/>
</dbReference>
<feature type="non-terminal residue" evidence="2">
    <location>
        <position position="90"/>
    </location>
</feature>
<proteinExistence type="predicted"/>
<sequence>MNNIYVRLSVLIILITILHRFAPNPLKYPKTKLSSNIIDVYHGISIEDEYRWLEDDNSKQTKAWVQKQNAFTDRYLRKIPYRKKIQKRLT</sequence>
<dbReference type="Gene3D" id="3.40.50.1820">
    <property type="entry name" value="alpha/beta hydrolase"/>
    <property type="match status" value="1"/>
</dbReference>
<organism evidence="2">
    <name type="scientific">marine metagenome</name>
    <dbReference type="NCBI Taxonomy" id="408172"/>
    <lineage>
        <taxon>unclassified sequences</taxon>
        <taxon>metagenomes</taxon>
        <taxon>ecological metagenomes</taxon>
    </lineage>
</organism>
<dbReference type="Pfam" id="PF02897">
    <property type="entry name" value="Peptidase_S9_N"/>
    <property type="match status" value="1"/>
</dbReference>
<accession>A0A382SUA4</accession>
<dbReference type="InterPro" id="IPR023302">
    <property type="entry name" value="Pept_S9A_N"/>
</dbReference>
<dbReference type="AlphaFoldDB" id="A0A382SUA4"/>
<dbReference type="EMBL" id="UINC01131442">
    <property type="protein sequence ID" value="SVD13152.1"/>
    <property type="molecule type" value="Genomic_DNA"/>
</dbReference>
<protein>
    <recommendedName>
        <fullName evidence="1">Peptidase S9A N-terminal domain-containing protein</fullName>
    </recommendedName>
</protein>
<dbReference type="GO" id="GO:0004252">
    <property type="term" value="F:serine-type endopeptidase activity"/>
    <property type="evidence" value="ECO:0007669"/>
    <property type="project" value="InterPro"/>
</dbReference>
<reference evidence="2" key="1">
    <citation type="submission" date="2018-05" db="EMBL/GenBank/DDBJ databases">
        <authorList>
            <person name="Lanie J.A."/>
            <person name="Ng W.-L."/>
            <person name="Kazmierczak K.M."/>
            <person name="Andrzejewski T.M."/>
            <person name="Davidsen T.M."/>
            <person name="Wayne K.J."/>
            <person name="Tettelin H."/>
            <person name="Glass J.I."/>
            <person name="Rusch D."/>
            <person name="Podicherti R."/>
            <person name="Tsui H.-C.T."/>
            <person name="Winkler M.E."/>
        </authorList>
    </citation>
    <scope>NUCLEOTIDE SEQUENCE</scope>
</reference>
<dbReference type="PANTHER" id="PTHR42881">
    <property type="entry name" value="PROLYL ENDOPEPTIDASE"/>
    <property type="match status" value="1"/>
</dbReference>
<dbReference type="GO" id="GO:0070012">
    <property type="term" value="F:oligopeptidase activity"/>
    <property type="evidence" value="ECO:0007669"/>
    <property type="project" value="TreeGrafter"/>
</dbReference>
<dbReference type="SUPFAM" id="SSF50993">
    <property type="entry name" value="Peptidase/esterase 'gauge' domain"/>
    <property type="match status" value="1"/>
</dbReference>
<evidence type="ECO:0000259" key="1">
    <source>
        <dbReference type="Pfam" id="PF02897"/>
    </source>
</evidence>
<dbReference type="GO" id="GO:0005829">
    <property type="term" value="C:cytosol"/>
    <property type="evidence" value="ECO:0007669"/>
    <property type="project" value="TreeGrafter"/>
</dbReference>
<feature type="domain" description="Peptidase S9A N-terminal" evidence="1">
    <location>
        <begin position="29"/>
        <end position="90"/>
    </location>
</feature>
<name>A0A382SUA4_9ZZZZ</name>
<dbReference type="InterPro" id="IPR029058">
    <property type="entry name" value="AB_hydrolase_fold"/>
</dbReference>
<evidence type="ECO:0000313" key="2">
    <source>
        <dbReference type="EMBL" id="SVD13152.1"/>
    </source>
</evidence>
<dbReference type="PANTHER" id="PTHR42881:SF2">
    <property type="entry name" value="PROLYL ENDOPEPTIDASE"/>
    <property type="match status" value="1"/>
</dbReference>